<dbReference type="SUPFAM" id="SSF51445">
    <property type="entry name" value="(Trans)glycosidases"/>
    <property type="match status" value="1"/>
</dbReference>
<evidence type="ECO:0000256" key="4">
    <source>
        <dbReference type="ARBA" id="ARBA00023277"/>
    </source>
</evidence>
<name>A0A5C3MGJ2_9AGAR</name>
<gene>
    <name evidence="11" type="ORF">BDQ12DRAFT_194848</name>
</gene>
<dbReference type="GO" id="GO:0006032">
    <property type="term" value="P:chitin catabolic process"/>
    <property type="evidence" value="ECO:0007669"/>
    <property type="project" value="UniProtKB-KW"/>
</dbReference>
<dbReference type="Gene3D" id="3.20.20.80">
    <property type="entry name" value="Glycosidases"/>
    <property type="match status" value="1"/>
</dbReference>
<dbReference type="PANTHER" id="PTHR11177">
    <property type="entry name" value="CHITINASE"/>
    <property type="match status" value="1"/>
</dbReference>
<dbReference type="InterPro" id="IPR001223">
    <property type="entry name" value="Glyco_hydro18_cat"/>
</dbReference>
<dbReference type="PANTHER" id="PTHR11177:SF392">
    <property type="entry name" value="HAP41P"/>
    <property type="match status" value="1"/>
</dbReference>
<dbReference type="GO" id="GO:0000272">
    <property type="term" value="P:polysaccharide catabolic process"/>
    <property type="evidence" value="ECO:0007669"/>
    <property type="project" value="UniProtKB-KW"/>
</dbReference>
<keyword evidence="2 7" id="KW-0378">Hydrolase</keyword>
<dbReference type="InterPro" id="IPR017853">
    <property type="entry name" value="GH"/>
</dbReference>
<dbReference type="InterPro" id="IPR050314">
    <property type="entry name" value="Glycosyl_Hydrlase_18"/>
</dbReference>
<feature type="chain" id="PRO_5023054988" evidence="9">
    <location>
        <begin position="19"/>
        <end position="415"/>
    </location>
</feature>
<evidence type="ECO:0000256" key="5">
    <source>
        <dbReference type="ARBA" id="ARBA00023295"/>
    </source>
</evidence>
<protein>
    <submittedName>
        <fullName evidence="11">Glycoside hydrolase family 18 protein</fullName>
    </submittedName>
</protein>
<dbReference type="Proteomes" id="UP000308652">
    <property type="component" value="Unassembled WGS sequence"/>
</dbReference>
<evidence type="ECO:0000256" key="9">
    <source>
        <dbReference type="SAM" id="SignalP"/>
    </source>
</evidence>
<feature type="domain" description="GH18" evidence="10">
    <location>
        <begin position="31"/>
        <end position="415"/>
    </location>
</feature>
<evidence type="ECO:0000313" key="11">
    <source>
        <dbReference type="EMBL" id="TFK43785.1"/>
    </source>
</evidence>
<organism evidence="11 12">
    <name type="scientific">Crucibulum laeve</name>
    <dbReference type="NCBI Taxonomy" id="68775"/>
    <lineage>
        <taxon>Eukaryota</taxon>
        <taxon>Fungi</taxon>
        <taxon>Dikarya</taxon>
        <taxon>Basidiomycota</taxon>
        <taxon>Agaricomycotina</taxon>
        <taxon>Agaricomycetes</taxon>
        <taxon>Agaricomycetidae</taxon>
        <taxon>Agaricales</taxon>
        <taxon>Agaricineae</taxon>
        <taxon>Nidulariaceae</taxon>
        <taxon>Crucibulum</taxon>
    </lineage>
</organism>
<keyword evidence="9" id="KW-0732">Signal</keyword>
<evidence type="ECO:0000256" key="3">
    <source>
        <dbReference type="ARBA" id="ARBA00023024"/>
    </source>
</evidence>
<dbReference type="Pfam" id="PF00704">
    <property type="entry name" value="Glyco_hydro_18"/>
    <property type="match status" value="1"/>
</dbReference>
<dbReference type="STRING" id="68775.A0A5C3MGJ2"/>
<keyword evidence="6" id="KW-0624">Polysaccharide degradation</keyword>
<evidence type="ECO:0000256" key="2">
    <source>
        <dbReference type="ARBA" id="ARBA00022801"/>
    </source>
</evidence>
<evidence type="ECO:0000256" key="6">
    <source>
        <dbReference type="ARBA" id="ARBA00023326"/>
    </source>
</evidence>
<keyword evidence="3" id="KW-0146">Chitin degradation</keyword>
<dbReference type="GO" id="GO:0008061">
    <property type="term" value="F:chitin binding"/>
    <property type="evidence" value="ECO:0007669"/>
    <property type="project" value="InterPro"/>
</dbReference>
<comment type="similarity">
    <text evidence="8">Belongs to the glycosyl hydrolase 18 family.</text>
</comment>
<dbReference type="PROSITE" id="PS01095">
    <property type="entry name" value="GH18_1"/>
    <property type="match status" value="1"/>
</dbReference>
<feature type="signal peptide" evidence="9">
    <location>
        <begin position="1"/>
        <end position="18"/>
    </location>
</feature>
<keyword evidence="5 7" id="KW-0326">Glycosidase</keyword>
<reference evidence="11 12" key="1">
    <citation type="journal article" date="2019" name="Nat. Ecol. Evol.">
        <title>Megaphylogeny resolves global patterns of mushroom evolution.</title>
        <authorList>
            <person name="Varga T."/>
            <person name="Krizsan K."/>
            <person name="Foldi C."/>
            <person name="Dima B."/>
            <person name="Sanchez-Garcia M."/>
            <person name="Sanchez-Ramirez S."/>
            <person name="Szollosi G.J."/>
            <person name="Szarkandi J.G."/>
            <person name="Papp V."/>
            <person name="Albert L."/>
            <person name="Andreopoulos W."/>
            <person name="Angelini C."/>
            <person name="Antonin V."/>
            <person name="Barry K.W."/>
            <person name="Bougher N.L."/>
            <person name="Buchanan P."/>
            <person name="Buyck B."/>
            <person name="Bense V."/>
            <person name="Catcheside P."/>
            <person name="Chovatia M."/>
            <person name="Cooper J."/>
            <person name="Damon W."/>
            <person name="Desjardin D."/>
            <person name="Finy P."/>
            <person name="Geml J."/>
            <person name="Haridas S."/>
            <person name="Hughes K."/>
            <person name="Justo A."/>
            <person name="Karasinski D."/>
            <person name="Kautmanova I."/>
            <person name="Kiss B."/>
            <person name="Kocsube S."/>
            <person name="Kotiranta H."/>
            <person name="LaButti K.M."/>
            <person name="Lechner B.E."/>
            <person name="Liimatainen K."/>
            <person name="Lipzen A."/>
            <person name="Lukacs Z."/>
            <person name="Mihaltcheva S."/>
            <person name="Morgado L.N."/>
            <person name="Niskanen T."/>
            <person name="Noordeloos M.E."/>
            <person name="Ohm R.A."/>
            <person name="Ortiz-Santana B."/>
            <person name="Ovrebo C."/>
            <person name="Racz N."/>
            <person name="Riley R."/>
            <person name="Savchenko A."/>
            <person name="Shiryaev A."/>
            <person name="Soop K."/>
            <person name="Spirin V."/>
            <person name="Szebenyi C."/>
            <person name="Tomsovsky M."/>
            <person name="Tulloss R.E."/>
            <person name="Uehling J."/>
            <person name="Grigoriev I.V."/>
            <person name="Vagvolgyi C."/>
            <person name="Papp T."/>
            <person name="Martin F.M."/>
            <person name="Miettinen O."/>
            <person name="Hibbett D.S."/>
            <person name="Nagy L.G."/>
        </authorList>
    </citation>
    <scope>NUCLEOTIDE SEQUENCE [LARGE SCALE GENOMIC DNA]</scope>
    <source>
        <strain evidence="11 12">CBS 166.37</strain>
    </source>
</reference>
<accession>A0A5C3MGJ2</accession>
<evidence type="ECO:0000256" key="7">
    <source>
        <dbReference type="RuleBase" id="RU000489"/>
    </source>
</evidence>
<comment type="catalytic activity">
    <reaction evidence="1">
        <text>Random endo-hydrolysis of N-acetyl-beta-D-glucosaminide (1-&gt;4)-beta-linkages in chitin and chitodextrins.</text>
        <dbReference type="EC" id="3.2.1.14"/>
    </reaction>
</comment>
<evidence type="ECO:0000256" key="1">
    <source>
        <dbReference type="ARBA" id="ARBA00000822"/>
    </source>
</evidence>
<keyword evidence="12" id="KW-1185">Reference proteome</keyword>
<dbReference type="OrthoDB" id="73875at2759"/>
<keyword evidence="4" id="KW-0119">Carbohydrate metabolism</keyword>
<dbReference type="InterPro" id="IPR001579">
    <property type="entry name" value="Glyco_hydro_18_chit_AS"/>
</dbReference>
<proteinExistence type="inferred from homology"/>
<evidence type="ECO:0000313" key="12">
    <source>
        <dbReference type="Proteomes" id="UP000308652"/>
    </source>
</evidence>
<sequence length="415" mass="43895">MRSSSLLHFSLVIASVHALGTNTVVQEARPKVAAAWYAGWHADTGFPLSSVSWSKYTHLTYTFAETTPDVKVLSLNGSNADLLPQFVSTAHSHGVKALVSIGGWTGSRWWSASVGSSANRTAFVKTVTSFATKYKLDGLDFDWEYPGSQGIGCNTVNSKDTANFLSFIKLLRADPVGKTLILSAATATVPFVDVNGNPSASVSGFATVLDWIAVMNYDIWGPWSPSVGPNAPLDDTCASAELQAGSAVSAVAKWTAAGIPAGQIVLGVASYGHSFRVHRANAFKSGSTTLIPYPQFDASAAPTGDSWDDGAGIDECGNQNGPGGDVNFWGLITLGYLNADGTPKIGIAYRYDTCSQTPYVYNNQTETMVSFDNAQSFGAKGSFIRSKGLRGFAMWEAGGDSRDILLNSIRSSGGF</sequence>
<dbReference type="GO" id="GO:0005576">
    <property type="term" value="C:extracellular region"/>
    <property type="evidence" value="ECO:0007669"/>
    <property type="project" value="TreeGrafter"/>
</dbReference>
<dbReference type="PROSITE" id="PS51910">
    <property type="entry name" value="GH18_2"/>
    <property type="match status" value="1"/>
</dbReference>
<evidence type="ECO:0000259" key="10">
    <source>
        <dbReference type="PROSITE" id="PS51910"/>
    </source>
</evidence>
<dbReference type="SMART" id="SM00636">
    <property type="entry name" value="Glyco_18"/>
    <property type="match status" value="1"/>
</dbReference>
<dbReference type="AlphaFoldDB" id="A0A5C3MGJ2"/>
<dbReference type="InterPro" id="IPR011583">
    <property type="entry name" value="Chitinase_II/V-like_cat"/>
</dbReference>
<dbReference type="SUPFAM" id="SSF54556">
    <property type="entry name" value="Chitinase insertion domain"/>
    <property type="match status" value="1"/>
</dbReference>
<evidence type="ECO:0000256" key="8">
    <source>
        <dbReference type="RuleBase" id="RU004453"/>
    </source>
</evidence>
<dbReference type="GO" id="GO:0008843">
    <property type="term" value="F:endochitinase activity"/>
    <property type="evidence" value="ECO:0007669"/>
    <property type="project" value="UniProtKB-EC"/>
</dbReference>
<dbReference type="InterPro" id="IPR029070">
    <property type="entry name" value="Chitinase_insertion_sf"/>
</dbReference>
<dbReference type="Gene3D" id="3.10.50.10">
    <property type="match status" value="1"/>
</dbReference>
<dbReference type="EMBL" id="ML213591">
    <property type="protein sequence ID" value="TFK43785.1"/>
    <property type="molecule type" value="Genomic_DNA"/>
</dbReference>